<accession>A0ABW8J5H8</accession>
<dbReference type="InterPro" id="IPR052755">
    <property type="entry name" value="Lysozyme_Inhibitor_LprI"/>
</dbReference>
<dbReference type="EMBL" id="JADIKK010000008">
    <property type="protein sequence ID" value="MFK2877542.1"/>
    <property type="molecule type" value="Genomic_DNA"/>
</dbReference>
<feature type="chain" id="PRO_5045341454" evidence="1">
    <location>
        <begin position="24"/>
        <end position="437"/>
    </location>
</feature>
<keyword evidence="4" id="KW-1185">Reference proteome</keyword>
<dbReference type="PANTHER" id="PTHR37549:SF1">
    <property type="entry name" value="LIPOPROTEIN LPRI"/>
    <property type="match status" value="1"/>
</dbReference>
<proteinExistence type="predicted"/>
<dbReference type="Pfam" id="PF07007">
    <property type="entry name" value="LprI"/>
    <property type="match status" value="1"/>
</dbReference>
<feature type="signal peptide" evidence="1">
    <location>
        <begin position="1"/>
        <end position="23"/>
    </location>
</feature>
<dbReference type="Proteomes" id="UP001620339">
    <property type="component" value="Unassembled WGS sequence"/>
</dbReference>
<name>A0ABW8J5H8_9GAMM</name>
<comment type="caution">
    <text evidence="3">The sequence shown here is derived from an EMBL/GenBank/DDBJ whole genome shotgun (WGS) entry which is preliminary data.</text>
</comment>
<gene>
    <name evidence="3" type="ORF">ISP25_10725</name>
</gene>
<dbReference type="RefSeq" id="WP_404613797.1">
    <property type="nucleotide sequence ID" value="NZ_JADIKK010000008.1"/>
</dbReference>
<dbReference type="Gene3D" id="1.20.1270.180">
    <property type="match status" value="1"/>
</dbReference>
<dbReference type="PANTHER" id="PTHR37549">
    <property type="entry name" value="LIPOPROTEIN LPRI"/>
    <property type="match status" value="1"/>
</dbReference>
<evidence type="ECO:0000259" key="2">
    <source>
        <dbReference type="Pfam" id="PF07007"/>
    </source>
</evidence>
<reference evidence="3 4" key="1">
    <citation type="submission" date="2020-10" db="EMBL/GenBank/DDBJ databases">
        <title>Phylogeny of dyella-like bacteria.</title>
        <authorList>
            <person name="Fu J."/>
        </authorList>
    </citation>
    <scope>NUCLEOTIDE SEQUENCE [LARGE SCALE GENOMIC DNA]</scope>
    <source>
        <strain evidence="3 4">KACC 19113</strain>
    </source>
</reference>
<protein>
    <submittedName>
        <fullName evidence="3">DUF1311 domain-containing protein</fullName>
    </submittedName>
</protein>
<dbReference type="InterPro" id="IPR009739">
    <property type="entry name" value="LprI-like_N"/>
</dbReference>
<sequence length="437" mass="48642">MRSIWMKLSLALALLGAVPPALAAGFDCAKANGAAEQKICADPGLSALDSQMTQVFEQTRAQAGSRADALVRDQHNWLRERDEAMASGYPAPYQDRIKYLQHVFDAPPTDTPLLAAIVKHLANRSSVALLQRYSDMNQVMGGDGSVFKMATEQMFDPTKPQPFDIGPLVKVADQMAGQDGVDVEDMRLSRLDDLHFGALYLWTGTARCMDVVFFGWHDRAIKFINAPEVFDHDCGMSGGPLVEFQGHAYAMQLDDLSVVSTDIMVQQWNGGGWSSFNRVHVRYDYSTLPQHMRCALTDCSGLTAQVSKVFVRYLQNFDASGLVGHVPADVQAQFEAERKLALKDIGVWNLPWGNTPKRFYYGMDGFDGASVFFPVHWQGEWLLGRIGHASMGWHTSDDWLLGIWRRDGHTYAPVLGMVAEAQRTSFLLATWDHPYAN</sequence>
<organism evidence="3 4">
    <name type="scientific">Rhodanobacter hydrolyticus</name>
    <dbReference type="NCBI Taxonomy" id="2250595"/>
    <lineage>
        <taxon>Bacteria</taxon>
        <taxon>Pseudomonadati</taxon>
        <taxon>Pseudomonadota</taxon>
        <taxon>Gammaproteobacteria</taxon>
        <taxon>Lysobacterales</taxon>
        <taxon>Rhodanobacteraceae</taxon>
        <taxon>Rhodanobacter</taxon>
    </lineage>
</organism>
<feature type="domain" description="Lysozyme inhibitor LprI-like N-terminal" evidence="2">
    <location>
        <begin position="28"/>
        <end position="85"/>
    </location>
</feature>
<evidence type="ECO:0000256" key="1">
    <source>
        <dbReference type="SAM" id="SignalP"/>
    </source>
</evidence>
<evidence type="ECO:0000313" key="3">
    <source>
        <dbReference type="EMBL" id="MFK2877542.1"/>
    </source>
</evidence>
<keyword evidence="1" id="KW-0732">Signal</keyword>
<evidence type="ECO:0000313" key="4">
    <source>
        <dbReference type="Proteomes" id="UP001620339"/>
    </source>
</evidence>